<accession>G4TDF7</accession>
<dbReference type="InParanoid" id="G4TDF7"/>
<dbReference type="OMA" id="NHAWYEA"/>
<proteinExistence type="predicted"/>
<evidence type="ECO:0000256" key="1">
    <source>
        <dbReference type="SAM" id="MobiDB-lite"/>
    </source>
</evidence>
<dbReference type="HOGENOM" id="CLU_013668_0_0_1"/>
<evidence type="ECO:0000313" key="2">
    <source>
        <dbReference type="EMBL" id="CCA69350.1"/>
    </source>
</evidence>
<organism evidence="2 3">
    <name type="scientific">Serendipita indica (strain DSM 11827)</name>
    <name type="common">Root endophyte fungus</name>
    <name type="synonym">Piriformospora indica</name>
    <dbReference type="NCBI Taxonomy" id="1109443"/>
    <lineage>
        <taxon>Eukaryota</taxon>
        <taxon>Fungi</taxon>
        <taxon>Dikarya</taxon>
        <taxon>Basidiomycota</taxon>
        <taxon>Agaricomycotina</taxon>
        <taxon>Agaricomycetes</taxon>
        <taxon>Sebacinales</taxon>
        <taxon>Serendipitaceae</taxon>
        <taxon>Serendipita</taxon>
    </lineage>
</organism>
<feature type="compositionally biased region" description="Low complexity" evidence="1">
    <location>
        <begin position="635"/>
        <end position="650"/>
    </location>
</feature>
<dbReference type="STRING" id="1109443.G4TDF7"/>
<feature type="region of interest" description="Disordered" evidence="1">
    <location>
        <begin position="634"/>
        <end position="658"/>
    </location>
</feature>
<reference evidence="2 3" key="1">
    <citation type="journal article" date="2011" name="PLoS Pathog.">
        <title>Endophytic Life Strategies Decoded by Genome and Transcriptome Analyses of the Mutualistic Root Symbiont Piriformospora indica.</title>
        <authorList>
            <person name="Zuccaro A."/>
            <person name="Lahrmann U."/>
            <person name="Guldener U."/>
            <person name="Langen G."/>
            <person name="Pfiffi S."/>
            <person name="Biedenkopf D."/>
            <person name="Wong P."/>
            <person name="Samans B."/>
            <person name="Grimm C."/>
            <person name="Basiewicz M."/>
            <person name="Murat C."/>
            <person name="Martin F."/>
            <person name="Kogel K.H."/>
        </authorList>
    </citation>
    <scope>NUCLEOTIDE SEQUENCE [LARGE SCALE GENOMIC DNA]</scope>
    <source>
        <strain evidence="2 3">DSM 11827</strain>
    </source>
</reference>
<name>G4TDF7_SERID</name>
<protein>
    <submittedName>
        <fullName evidence="2">Uncharacterized protein</fullName>
    </submittedName>
</protein>
<feature type="region of interest" description="Disordered" evidence="1">
    <location>
        <begin position="314"/>
        <end position="337"/>
    </location>
</feature>
<dbReference type="EMBL" id="CAFZ01000053">
    <property type="protein sequence ID" value="CCA69350.1"/>
    <property type="molecule type" value="Genomic_DNA"/>
</dbReference>
<dbReference type="SUPFAM" id="SSF52047">
    <property type="entry name" value="RNI-like"/>
    <property type="match status" value="1"/>
</dbReference>
<dbReference type="AlphaFoldDB" id="G4TDF7"/>
<sequence>MPTEYPVEVLNAICAAVYHSASPAPLSSLDPVIHPTVFTLPAPTTLPSSYPPTNWPEPVARLTLTNLSRVSRAFYKATREYVWRRVEIRLPRTWIALVEEITGGEEIVDEEAANLVEQSLSEAASYVFAATSPTKELDREALWKLRAIIRERLERDGPLPPEVLTPPESRDASPMRPRHRSIDARHRSISSSRPGGMDARRHSKSPGRWRVIRAVSNATRSVVESVRPDVYVQMPQDSRPGRYILHLDFNHFRTIGLRRSVGEGVHSRFVTGERLHLALKEMPNLVTFGATEYMDGALTFPVLAELLFRGRPLREQQRQPSRGRNPSPEEQEPGPYDWHRRQDAQSLVALDLCGCVSAVFVKALTEFTIMYLMTPDRPRQTLQPEEMTRGRVRFEEEEDTAILFPRLKRLCLRSVSSVSAPILSRFVLAFPSLTHLDLSGTRCESDLLYDLAKSDTIRLVSLSLGRCTRLTGGAVKDFLLDGKCVAELEHLSLFGDVTCPFPISETELEAILKNAPCIQNGRLTYFDLSSHPLTPSLLDTIPPQPSLRSFGLSFITELPLTSIATFLREKAPNVEIITLSSTSPELSPTTPIRQSTIAVHNMLIGQLTTVPFSLQAKGVLASFLLPYPTSPPTSPTNIPTIMTTTNTTTPAKEPTKYPQAPTKLRVIELSPHILTALGSGAGSWRVIRSKGARGWYVDTSCGWCAEVGDEDAIMTSTNASSKVSSTVANGEYANANGEIGGKGAIFKRNLTSDHPLRKGLEALSESGGNVSTAVGWHARKMEVLHGDGMLGREDGLYGAMAFAFAG</sequence>
<gene>
    <name evidence="2" type="ORF">PIIN_03249</name>
</gene>
<keyword evidence="3" id="KW-1185">Reference proteome</keyword>
<dbReference type="OrthoDB" id="9994419at2759"/>
<dbReference type="eggNOG" id="ENOG502RZR3">
    <property type="taxonomic scope" value="Eukaryota"/>
</dbReference>
<comment type="caution">
    <text evidence="2">The sequence shown here is derived from an EMBL/GenBank/DDBJ whole genome shotgun (WGS) entry which is preliminary data.</text>
</comment>
<dbReference type="Gene3D" id="3.80.10.10">
    <property type="entry name" value="Ribonuclease Inhibitor"/>
    <property type="match status" value="1"/>
</dbReference>
<dbReference type="InterPro" id="IPR032675">
    <property type="entry name" value="LRR_dom_sf"/>
</dbReference>
<feature type="region of interest" description="Disordered" evidence="1">
    <location>
        <begin position="157"/>
        <end position="204"/>
    </location>
</feature>
<dbReference type="Proteomes" id="UP000007148">
    <property type="component" value="Unassembled WGS sequence"/>
</dbReference>
<evidence type="ECO:0000313" key="3">
    <source>
        <dbReference type="Proteomes" id="UP000007148"/>
    </source>
</evidence>